<dbReference type="GO" id="GO:0006891">
    <property type="term" value="P:intra-Golgi vesicle-mediated transport"/>
    <property type="evidence" value="ECO:0007669"/>
    <property type="project" value="TreeGrafter"/>
</dbReference>
<keyword evidence="11" id="KW-1185">Reference proteome</keyword>
<evidence type="ECO:0000256" key="8">
    <source>
        <dbReference type="ARBA" id="ARBA00031347"/>
    </source>
</evidence>
<evidence type="ECO:0000256" key="9">
    <source>
        <dbReference type="SAM" id="MobiDB-lite"/>
    </source>
</evidence>
<dbReference type="PANTHER" id="PTHR21311:SF0">
    <property type="entry name" value="CONSERVED OLIGOMERIC GOLGI COMPLEX SUBUNIT 8"/>
    <property type="match status" value="1"/>
</dbReference>
<dbReference type="Proteomes" id="UP000585474">
    <property type="component" value="Unassembled WGS sequence"/>
</dbReference>
<keyword evidence="6" id="KW-0333">Golgi apparatus</keyword>
<dbReference type="InterPro" id="IPR007255">
    <property type="entry name" value="COG8"/>
</dbReference>
<dbReference type="OrthoDB" id="1676666at2759"/>
<keyword evidence="5" id="KW-0653">Protein transport</keyword>
<feature type="compositionally biased region" description="Basic and acidic residues" evidence="9">
    <location>
        <begin position="99"/>
        <end position="112"/>
    </location>
</feature>
<comment type="caution">
    <text evidence="10">The sequence shown here is derived from an EMBL/GenBank/DDBJ whole genome shotgun (WGS) entry which is preliminary data.</text>
</comment>
<evidence type="ECO:0000313" key="11">
    <source>
        <dbReference type="Proteomes" id="UP000585474"/>
    </source>
</evidence>
<organism evidence="10 11">
    <name type="scientific">Actinidia rufa</name>
    <dbReference type="NCBI Taxonomy" id="165716"/>
    <lineage>
        <taxon>Eukaryota</taxon>
        <taxon>Viridiplantae</taxon>
        <taxon>Streptophyta</taxon>
        <taxon>Embryophyta</taxon>
        <taxon>Tracheophyta</taxon>
        <taxon>Spermatophyta</taxon>
        <taxon>Magnoliopsida</taxon>
        <taxon>eudicotyledons</taxon>
        <taxon>Gunneridae</taxon>
        <taxon>Pentapetalae</taxon>
        <taxon>asterids</taxon>
        <taxon>Ericales</taxon>
        <taxon>Actinidiaceae</taxon>
        <taxon>Actinidia</taxon>
    </lineage>
</organism>
<dbReference type="AlphaFoldDB" id="A0A7J0FA76"/>
<name>A0A7J0FA76_9ERIC</name>
<feature type="region of interest" description="Disordered" evidence="9">
    <location>
        <begin position="94"/>
        <end position="156"/>
    </location>
</feature>
<evidence type="ECO:0000256" key="5">
    <source>
        <dbReference type="ARBA" id="ARBA00022927"/>
    </source>
</evidence>
<evidence type="ECO:0000256" key="3">
    <source>
        <dbReference type="ARBA" id="ARBA00020983"/>
    </source>
</evidence>
<reference evidence="10 11" key="1">
    <citation type="submission" date="2019-07" db="EMBL/GenBank/DDBJ databases">
        <title>De Novo Assembly of kiwifruit Actinidia rufa.</title>
        <authorList>
            <person name="Sugita-Konishi S."/>
            <person name="Sato K."/>
            <person name="Mori E."/>
            <person name="Abe Y."/>
            <person name="Kisaki G."/>
            <person name="Hamano K."/>
            <person name="Suezawa K."/>
            <person name="Otani M."/>
            <person name="Fukuda T."/>
            <person name="Manabe T."/>
            <person name="Gomi K."/>
            <person name="Tabuchi M."/>
            <person name="Akimitsu K."/>
            <person name="Kataoka I."/>
        </authorList>
    </citation>
    <scope>NUCLEOTIDE SEQUENCE [LARGE SCALE GENOMIC DNA]</scope>
    <source>
        <strain evidence="11">cv. Fuchu</strain>
    </source>
</reference>
<feature type="compositionally biased region" description="Polar residues" evidence="9">
    <location>
        <begin position="134"/>
        <end position="148"/>
    </location>
</feature>
<evidence type="ECO:0000256" key="2">
    <source>
        <dbReference type="ARBA" id="ARBA00006419"/>
    </source>
</evidence>
<sequence>MNELRPCAPLSLKHVLAQELVKGLQAVSDSLLRYNTTRMLRENESVLFLSLCRAFIEVTYPHCAACFGRCYPGEAALIADANNLFDGIGRLLATSPSKELPKPGKNTDEKIGTENGNVAVVENGIKPDIEHTRSSNMYSENEQNITPQSEEKPADA</sequence>
<evidence type="ECO:0000256" key="6">
    <source>
        <dbReference type="ARBA" id="ARBA00023034"/>
    </source>
</evidence>
<evidence type="ECO:0000256" key="1">
    <source>
        <dbReference type="ARBA" id="ARBA00004395"/>
    </source>
</evidence>
<accession>A0A7J0FA76</accession>
<evidence type="ECO:0000313" key="10">
    <source>
        <dbReference type="EMBL" id="GFY95551.1"/>
    </source>
</evidence>
<dbReference type="GO" id="GO:0015031">
    <property type="term" value="P:protein transport"/>
    <property type="evidence" value="ECO:0007669"/>
    <property type="project" value="UniProtKB-KW"/>
</dbReference>
<dbReference type="EMBL" id="BJWL01000010">
    <property type="protein sequence ID" value="GFY95551.1"/>
    <property type="molecule type" value="Genomic_DNA"/>
</dbReference>
<gene>
    <name evidence="10" type="ORF">Acr_10g0009360</name>
</gene>
<evidence type="ECO:0000256" key="7">
    <source>
        <dbReference type="ARBA" id="ARBA00023136"/>
    </source>
</evidence>
<comment type="subcellular location">
    <subcellularLocation>
        <location evidence="1">Golgi apparatus membrane</location>
        <topology evidence="1">Peripheral membrane protein</topology>
    </subcellularLocation>
</comment>
<keyword evidence="4" id="KW-0813">Transport</keyword>
<comment type="similarity">
    <text evidence="2">Belongs to the COG8 family.</text>
</comment>
<dbReference type="GO" id="GO:0000139">
    <property type="term" value="C:Golgi membrane"/>
    <property type="evidence" value="ECO:0007669"/>
    <property type="project" value="UniProtKB-SubCell"/>
</dbReference>
<proteinExistence type="inferred from homology"/>
<dbReference type="PANTHER" id="PTHR21311">
    <property type="entry name" value="CONSERVED OLIGOMERIC GOLGI COMPLEX COMPONENT 8"/>
    <property type="match status" value="1"/>
</dbReference>
<keyword evidence="7" id="KW-0472">Membrane</keyword>
<protein>
    <recommendedName>
        <fullName evidence="3">Conserved oligomeric Golgi complex subunit 8</fullName>
    </recommendedName>
    <alternativeName>
        <fullName evidence="8">Component of oligomeric Golgi complex 8</fullName>
    </alternativeName>
</protein>
<evidence type="ECO:0000256" key="4">
    <source>
        <dbReference type="ARBA" id="ARBA00022448"/>
    </source>
</evidence>
<dbReference type="GO" id="GO:0017119">
    <property type="term" value="C:Golgi transport complex"/>
    <property type="evidence" value="ECO:0007669"/>
    <property type="project" value="InterPro"/>
</dbReference>